<keyword evidence="6" id="KW-0479">Metal-binding</keyword>
<name>A0AAW9RFN7_9GAMM</name>
<evidence type="ECO:0000256" key="3">
    <source>
        <dbReference type="ARBA" id="ARBA00019010"/>
    </source>
</evidence>
<keyword evidence="7" id="KW-0547">Nucleotide-binding</keyword>
<dbReference type="Gene3D" id="3.40.50.300">
    <property type="entry name" value="P-loop containing nucleotide triphosphate hydrolases"/>
    <property type="match status" value="1"/>
</dbReference>
<accession>A0AAW9RFN7</accession>
<evidence type="ECO:0000256" key="9">
    <source>
        <dbReference type="ARBA" id="ARBA00022842"/>
    </source>
</evidence>
<dbReference type="InterPro" id="IPR003442">
    <property type="entry name" value="T6A_TsaE"/>
</dbReference>
<reference evidence="11 12" key="1">
    <citation type="submission" date="2024-02" db="EMBL/GenBank/DDBJ databases">
        <title>A novel Wenzhouxiangellaceae bacterium, isolated from coastal sediments.</title>
        <authorList>
            <person name="Du Z.-J."/>
            <person name="Ye Y.-Q."/>
            <person name="Zhang X.-Y."/>
        </authorList>
    </citation>
    <scope>NUCLEOTIDE SEQUENCE [LARGE SCALE GENOMIC DNA]</scope>
    <source>
        <strain evidence="11 12">CH-27</strain>
    </source>
</reference>
<dbReference type="AlphaFoldDB" id="A0AAW9RFN7"/>
<dbReference type="GO" id="GO:0046872">
    <property type="term" value="F:metal ion binding"/>
    <property type="evidence" value="ECO:0007669"/>
    <property type="project" value="UniProtKB-KW"/>
</dbReference>
<dbReference type="GO" id="GO:0002949">
    <property type="term" value="P:tRNA threonylcarbamoyladenosine modification"/>
    <property type="evidence" value="ECO:0007669"/>
    <property type="project" value="InterPro"/>
</dbReference>
<evidence type="ECO:0000313" key="12">
    <source>
        <dbReference type="Proteomes" id="UP001359886"/>
    </source>
</evidence>
<keyword evidence="5" id="KW-0819">tRNA processing</keyword>
<evidence type="ECO:0000256" key="8">
    <source>
        <dbReference type="ARBA" id="ARBA00022840"/>
    </source>
</evidence>
<dbReference type="PANTHER" id="PTHR33540:SF2">
    <property type="entry name" value="TRNA THREONYLCARBAMOYLADENOSINE BIOSYNTHESIS PROTEIN TSAE"/>
    <property type="match status" value="1"/>
</dbReference>
<dbReference type="SUPFAM" id="SSF52540">
    <property type="entry name" value="P-loop containing nucleoside triphosphate hydrolases"/>
    <property type="match status" value="1"/>
</dbReference>
<dbReference type="RefSeq" id="WP_354694942.1">
    <property type="nucleotide sequence ID" value="NZ_JAZHOG010000004.1"/>
</dbReference>
<comment type="subcellular location">
    <subcellularLocation>
        <location evidence="1">Cytoplasm</location>
    </subcellularLocation>
</comment>
<dbReference type="EMBL" id="JAZHOG010000004">
    <property type="protein sequence ID" value="MEJ8567628.1"/>
    <property type="molecule type" value="Genomic_DNA"/>
</dbReference>
<dbReference type="Proteomes" id="UP001359886">
    <property type="component" value="Unassembled WGS sequence"/>
</dbReference>
<gene>
    <name evidence="11" type="primary">tsaE</name>
    <name evidence="11" type="ORF">V3330_08330</name>
</gene>
<keyword evidence="8" id="KW-0067">ATP-binding</keyword>
<dbReference type="GO" id="GO:0005524">
    <property type="term" value="F:ATP binding"/>
    <property type="evidence" value="ECO:0007669"/>
    <property type="project" value="UniProtKB-KW"/>
</dbReference>
<comment type="similarity">
    <text evidence="2">Belongs to the TsaE family.</text>
</comment>
<keyword evidence="9" id="KW-0460">Magnesium</keyword>
<evidence type="ECO:0000256" key="7">
    <source>
        <dbReference type="ARBA" id="ARBA00022741"/>
    </source>
</evidence>
<evidence type="ECO:0000256" key="4">
    <source>
        <dbReference type="ARBA" id="ARBA00022490"/>
    </source>
</evidence>
<protein>
    <recommendedName>
        <fullName evidence="3">tRNA threonylcarbamoyladenosine biosynthesis protein TsaE</fullName>
    </recommendedName>
    <alternativeName>
        <fullName evidence="10">t(6)A37 threonylcarbamoyladenosine biosynthesis protein TsaE</fullName>
    </alternativeName>
</protein>
<proteinExistence type="inferred from homology"/>
<dbReference type="InterPro" id="IPR027417">
    <property type="entry name" value="P-loop_NTPase"/>
</dbReference>
<organism evidence="11 12">
    <name type="scientific">Elongatibacter sediminis</name>
    <dbReference type="NCBI Taxonomy" id="3119006"/>
    <lineage>
        <taxon>Bacteria</taxon>
        <taxon>Pseudomonadati</taxon>
        <taxon>Pseudomonadota</taxon>
        <taxon>Gammaproteobacteria</taxon>
        <taxon>Chromatiales</taxon>
        <taxon>Wenzhouxiangellaceae</taxon>
        <taxon>Elongatibacter</taxon>
    </lineage>
</organism>
<keyword evidence="12" id="KW-1185">Reference proteome</keyword>
<keyword evidence="4" id="KW-0963">Cytoplasm</keyword>
<evidence type="ECO:0000256" key="2">
    <source>
        <dbReference type="ARBA" id="ARBA00007599"/>
    </source>
</evidence>
<comment type="caution">
    <text evidence="11">The sequence shown here is derived from an EMBL/GenBank/DDBJ whole genome shotgun (WGS) entry which is preliminary data.</text>
</comment>
<evidence type="ECO:0000256" key="5">
    <source>
        <dbReference type="ARBA" id="ARBA00022694"/>
    </source>
</evidence>
<dbReference type="PANTHER" id="PTHR33540">
    <property type="entry name" value="TRNA THREONYLCARBAMOYLADENOSINE BIOSYNTHESIS PROTEIN TSAE"/>
    <property type="match status" value="1"/>
</dbReference>
<dbReference type="Pfam" id="PF02367">
    <property type="entry name" value="TsaE"/>
    <property type="match status" value="1"/>
</dbReference>
<dbReference type="NCBIfam" id="TIGR00150">
    <property type="entry name" value="T6A_YjeE"/>
    <property type="match status" value="1"/>
</dbReference>
<evidence type="ECO:0000256" key="6">
    <source>
        <dbReference type="ARBA" id="ARBA00022723"/>
    </source>
</evidence>
<evidence type="ECO:0000313" key="11">
    <source>
        <dbReference type="EMBL" id="MEJ8567628.1"/>
    </source>
</evidence>
<evidence type="ECO:0000256" key="1">
    <source>
        <dbReference type="ARBA" id="ARBA00004496"/>
    </source>
</evidence>
<sequence>MNFAEPVRVLPDEAAVESFAAALAAVLPRPFVIYLSGDLGTGKTTFARALIRSLGYRGRVKSPTYGLLESYRLPGRTVLHLDLYRIESPAEIEYLALPDLFGDDGLLLVEWPERGEGFLPAPDLELRFDYDGAGRVVALSARTGAARDRVRALQQGFDK</sequence>
<evidence type="ECO:0000256" key="10">
    <source>
        <dbReference type="ARBA" id="ARBA00032441"/>
    </source>
</evidence>
<dbReference type="GO" id="GO:0005737">
    <property type="term" value="C:cytoplasm"/>
    <property type="evidence" value="ECO:0007669"/>
    <property type="project" value="UniProtKB-SubCell"/>
</dbReference>